<dbReference type="Gene3D" id="1.10.8.270">
    <property type="entry name" value="putative rabgap domain of human tbc1 domain family member 14 like domains"/>
    <property type="match status" value="1"/>
</dbReference>
<gene>
    <name evidence="3" type="ORF">BT63DRAFT_379518</name>
</gene>
<feature type="region of interest" description="Disordered" evidence="1">
    <location>
        <begin position="164"/>
        <end position="192"/>
    </location>
</feature>
<dbReference type="SMART" id="SM00164">
    <property type="entry name" value="TBC"/>
    <property type="match status" value="1"/>
</dbReference>
<dbReference type="GO" id="GO:0031267">
    <property type="term" value="F:small GTPase binding"/>
    <property type="evidence" value="ECO:0007669"/>
    <property type="project" value="TreeGrafter"/>
</dbReference>
<dbReference type="GO" id="GO:0005096">
    <property type="term" value="F:GTPase activator activity"/>
    <property type="evidence" value="ECO:0007669"/>
    <property type="project" value="TreeGrafter"/>
</dbReference>
<organism evidence="3 4">
    <name type="scientific">Microthyrium microscopicum</name>
    <dbReference type="NCBI Taxonomy" id="703497"/>
    <lineage>
        <taxon>Eukaryota</taxon>
        <taxon>Fungi</taxon>
        <taxon>Dikarya</taxon>
        <taxon>Ascomycota</taxon>
        <taxon>Pezizomycotina</taxon>
        <taxon>Dothideomycetes</taxon>
        <taxon>Dothideomycetes incertae sedis</taxon>
        <taxon>Microthyriales</taxon>
        <taxon>Microthyriaceae</taxon>
        <taxon>Microthyrium</taxon>
    </lineage>
</organism>
<accession>A0A6A6TVT1</accession>
<feature type="compositionally biased region" description="Basic and acidic residues" evidence="1">
    <location>
        <begin position="164"/>
        <end position="179"/>
    </location>
</feature>
<dbReference type="EMBL" id="MU004244">
    <property type="protein sequence ID" value="KAF2663850.1"/>
    <property type="molecule type" value="Genomic_DNA"/>
</dbReference>
<feature type="region of interest" description="Disordered" evidence="1">
    <location>
        <begin position="1"/>
        <end position="25"/>
    </location>
</feature>
<reference evidence="3" key="1">
    <citation type="journal article" date="2020" name="Stud. Mycol.">
        <title>101 Dothideomycetes genomes: a test case for predicting lifestyles and emergence of pathogens.</title>
        <authorList>
            <person name="Haridas S."/>
            <person name="Albert R."/>
            <person name="Binder M."/>
            <person name="Bloem J."/>
            <person name="Labutti K."/>
            <person name="Salamov A."/>
            <person name="Andreopoulos B."/>
            <person name="Baker S."/>
            <person name="Barry K."/>
            <person name="Bills G."/>
            <person name="Bluhm B."/>
            <person name="Cannon C."/>
            <person name="Castanera R."/>
            <person name="Culley D."/>
            <person name="Daum C."/>
            <person name="Ezra D."/>
            <person name="Gonzalez J."/>
            <person name="Henrissat B."/>
            <person name="Kuo A."/>
            <person name="Liang C."/>
            <person name="Lipzen A."/>
            <person name="Lutzoni F."/>
            <person name="Magnuson J."/>
            <person name="Mondo S."/>
            <person name="Nolan M."/>
            <person name="Ohm R."/>
            <person name="Pangilinan J."/>
            <person name="Park H.-J."/>
            <person name="Ramirez L."/>
            <person name="Alfaro M."/>
            <person name="Sun H."/>
            <person name="Tritt A."/>
            <person name="Yoshinaga Y."/>
            <person name="Zwiers L.-H."/>
            <person name="Turgeon B."/>
            <person name="Goodwin S."/>
            <person name="Spatafora J."/>
            <person name="Crous P."/>
            <person name="Grigoriev I."/>
        </authorList>
    </citation>
    <scope>NUCLEOTIDE SEQUENCE</scope>
    <source>
        <strain evidence="3">CBS 115976</strain>
    </source>
</reference>
<feature type="domain" description="Rab-GAP TBC" evidence="2">
    <location>
        <begin position="107"/>
        <end position="344"/>
    </location>
</feature>
<evidence type="ECO:0000256" key="1">
    <source>
        <dbReference type="SAM" id="MobiDB-lite"/>
    </source>
</evidence>
<protein>
    <submittedName>
        <fullName evidence="3">RabGAP/TBC</fullName>
    </submittedName>
</protein>
<name>A0A6A6TVT1_9PEZI</name>
<feature type="non-terminal residue" evidence="3">
    <location>
        <position position="369"/>
    </location>
</feature>
<dbReference type="InterPro" id="IPR050302">
    <property type="entry name" value="Rab_GAP_TBC_domain"/>
</dbReference>
<keyword evidence="4" id="KW-1185">Reference proteome</keyword>
<dbReference type="Pfam" id="PF00566">
    <property type="entry name" value="RabGAP-TBC"/>
    <property type="match status" value="1"/>
</dbReference>
<dbReference type="PROSITE" id="PS50086">
    <property type="entry name" value="TBC_RABGAP"/>
    <property type="match status" value="1"/>
</dbReference>
<dbReference type="OrthoDB" id="294251at2759"/>
<dbReference type="InterPro" id="IPR000195">
    <property type="entry name" value="Rab-GAP-TBC_dom"/>
</dbReference>
<dbReference type="SUPFAM" id="SSF47923">
    <property type="entry name" value="Ypt/Rab-GAP domain of gyp1p"/>
    <property type="match status" value="2"/>
</dbReference>
<evidence type="ECO:0000313" key="4">
    <source>
        <dbReference type="Proteomes" id="UP000799302"/>
    </source>
</evidence>
<dbReference type="InterPro" id="IPR035969">
    <property type="entry name" value="Rab-GAP_TBC_sf"/>
</dbReference>
<sequence length="369" mass="42116">MNPLRAHPTGSSSTPPTLDSQRPPLQIFGSSQFEKVEPIPRDIYGFKKISQYVTLEQYDEWNAEYTVYLERRRRKWEVLMKQYGLSTEKPIRFPPKSDKVKRYIRKGLPPDWRGAAWFWYAGGPDKLAREPGLYRQLISKVESGALSEIDQDSIERDLHRTFPDNIKFKPDPEPEHPEFPGRSIGPERSSTKREPRLLGALRRVLQAFAIHNPNIGYCQSLNFLAGLLLLFLDEDEEKSFVLLNILTNTHLPGIHAKLLEANVDVGVLMSCIQESMPAVWVKIDDMEATQPPPSRGRSRSGPAPVGIRLPTVSLATTSWFMSCFLGNMPVESVLRVWDSLFYEGSKTLFRISLAIFKTGENEIRSTREQ</sequence>
<dbReference type="Proteomes" id="UP000799302">
    <property type="component" value="Unassembled WGS sequence"/>
</dbReference>
<dbReference type="AlphaFoldDB" id="A0A6A6TVT1"/>
<dbReference type="PANTHER" id="PTHR47219">
    <property type="entry name" value="RAB GTPASE-ACTIVATING PROTEIN 1-LIKE"/>
    <property type="match status" value="1"/>
</dbReference>
<evidence type="ECO:0000313" key="3">
    <source>
        <dbReference type="EMBL" id="KAF2663850.1"/>
    </source>
</evidence>
<dbReference type="Gene3D" id="1.10.472.80">
    <property type="entry name" value="Ypt/Rab-GAP domain of gyp1p, domain 3"/>
    <property type="match status" value="1"/>
</dbReference>
<proteinExistence type="predicted"/>
<feature type="compositionally biased region" description="Polar residues" evidence="1">
    <location>
        <begin position="9"/>
        <end position="20"/>
    </location>
</feature>
<dbReference type="PANTHER" id="PTHR47219:SF9">
    <property type="entry name" value="GTPASE ACTIVATING PROTEIN AND CENTROSOME-ASSOCIATED, ISOFORM B"/>
    <property type="match status" value="1"/>
</dbReference>
<evidence type="ECO:0000259" key="2">
    <source>
        <dbReference type="PROSITE" id="PS50086"/>
    </source>
</evidence>